<protein>
    <submittedName>
        <fullName evidence="6">Pyruvate carboxylase</fullName>
    </submittedName>
</protein>
<dbReference type="PROSITE" id="PS00188">
    <property type="entry name" value="BIOTIN"/>
    <property type="match status" value="1"/>
</dbReference>
<accession>A0A097QVY0</accession>
<keyword evidence="2" id="KW-0092">Biotin</keyword>
<dbReference type="CDD" id="cd06850">
    <property type="entry name" value="biotinyl_domain"/>
    <property type="match status" value="1"/>
</dbReference>
<dbReference type="GO" id="GO:0008948">
    <property type="term" value="F:oxaloacetate decarboxylase activity"/>
    <property type="evidence" value="ECO:0007669"/>
    <property type="project" value="InterPro"/>
</dbReference>
<dbReference type="GO" id="GO:0004736">
    <property type="term" value="F:pyruvate carboxylase activity"/>
    <property type="evidence" value="ECO:0007669"/>
    <property type="project" value="TreeGrafter"/>
</dbReference>
<dbReference type="AlphaFoldDB" id="A0A097QVY0"/>
<name>A0A097QVY0_9EURY</name>
<evidence type="ECO:0000313" key="7">
    <source>
        <dbReference type="Proteomes" id="UP000029980"/>
    </source>
</evidence>
<gene>
    <name evidence="6" type="ORF">TEU_10030</name>
</gene>
<keyword evidence="7" id="KW-1185">Reference proteome</keyword>
<dbReference type="InterPro" id="IPR000891">
    <property type="entry name" value="PYR_CT"/>
</dbReference>
<dbReference type="Pfam" id="PF00364">
    <property type="entry name" value="Biotin_lipoyl"/>
    <property type="match status" value="1"/>
</dbReference>
<feature type="domain" description="Pyruvate carboxyltransferase" evidence="5">
    <location>
        <begin position="4"/>
        <end position="263"/>
    </location>
</feature>
<evidence type="ECO:0000256" key="2">
    <source>
        <dbReference type="ARBA" id="ARBA00023267"/>
    </source>
</evidence>
<dbReference type="InterPro" id="IPR011053">
    <property type="entry name" value="Single_hybrid_motif"/>
</dbReference>
<dbReference type="RefSeq" id="WP_050003609.1">
    <property type="nucleotide sequence ID" value="NZ_CP008887.1"/>
</dbReference>
<dbReference type="InterPro" id="IPR055268">
    <property type="entry name" value="PCB-like"/>
</dbReference>
<evidence type="ECO:0000313" key="6">
    <source>
        <dbReference type="EMBL" id="AIU70642.1"/>
    </source>
</evidence>
<dbReference type="Gene3D" id="2.40.50.100">
    <property type="match status" value="1"/>
</dbReference>
<dbReference type="SUPFAM" id="SSF51569">
    <property type="entry name" value="Aldolase"/>
    <property type="match status" value="1"/>
</dbReference>
<dbReference type="GO" id="GO:0006094">
    <property type="term" value="P:gluconeogenesis"/>
    <property type="evidence" value="ECO:0007669"/>
    <property type="project" value="TreeGrafter"/>
</dbReference>
<dbReference type="NCBIfam" id="TIGR01108">
    <property type="entry name" value="oadA"/>
    <property type="match status" value="1"/>
</dbReference>
<dbReference type="FunFam" id="2.40.50.100:FF:000003">
    <property type="entry name" value="Acetyl-CoA carboxylase biotin carboxyl carrier protein"/>
    <property type="match status" value="1"/>
</dbReference>
<evidence type="ECO:0000259" key="5">
    <source>
        <dbReference type="PROSITE" id="PS50991"/>
    </source>
</evidence>
<dbReference type="PANTHER" id="PTHR43778">
    <property type="entry name" value="PYRUVATE CARBOXYLASE"/>
    <property type="match status" value="1"/>
</dbReference>
<dbReference type="PROSITE" id="PS50991">
    <property type="entry name" value="PYR_CT"/>
    <property type="match status" value="1"/>
</dbReference>
<dbReference type="KEGG" id="teu:TEU_10030"/>
<dbReference type="SUPFAM" id="SSF51230">
    <property type="entry name" value="Single hybrid motif"/>
    <property type="match status" value="1"/>
</dbReference>
<evidence type="ECO:0000256" key="1">
    <source>
        <dbReference type="ARBA" id="ARBA00001941"/>
    </source>
</evidence>
<dbReference type="SUPFAM" id="SSF89000">
    <property type="entry name" value="post-HMGL domain-like"/>
    <property type="match status" value="1"/>
</dbReference>
<dbReference type="InterPro" id="IPR013785">
    <property type="entry name" value="Aldolase_TIM"/>
</dbReference>
<feature type="region of interest" description="Disordered" evidence="3">
    <location>
        <begin position="493"/>
        <end position="530"/>
    </location>
</feature>
<dbReference type="InterPro" id="IPR001882">
    <property type="entry name" value="Biotin_BS"/>
</dbReference>
<dbReference type="Gene3D" id="3.20.20.70">
    <property type="entry name" value="Aldolase class I"/>
    <property type="match status" value="1"/>
</dbReference>
<dbReference type="OrthoDB" id="6555at2157"/>
<dbReference type="InterPro" id="IPR003379">
    <property type="entry name" value="Carboxylase_cons_dom"/>
</dbReference>
<dbReference type="STRING" id="1505907.TEU_10030"/>
<dbReference type="PANTHER" id="PTHR43778:SF2">
    <property type="entry name" value="PYRUVATE CARBOXYLASE, MITOCHONDRIAL"/>
    <property type="match status" value="1"/>
</dbReference>
<dbReference type="GO" id="GO:0005737">
    <property type="term" value="C:cytoplasm"/>
    <property type="evidence" value="ECO:0007669"/>
    <property type="project" value="TreeGrafter"/>
</dbReference>
<dbReference type="NCBIfam" id="NF006761">
    <property type="entry name" value="PRK09282.1"/>
    <property type="match status" value="1"/>
</dbReference>
<feature type="domain" description="Lipoyl-binding" evidence="4">
    <location>
        <begin position="519"/>
        <end position="595"/>
    </location>
</feature>
<dbReference type="GO" id="GO:0006814">
    <property type="term" value="P:sodium ion transport"/>
    <property type="evidence" value="ECO:0007669"/>
    <property type="project" value="InterPro"/>
</dbReference>
<dbReference type="CDD" id="cd07937">
    <property type="entry name" value="DRE_TIM_PC_TC_5S"/>
    <property type="match status" value="1"/>
</dbReference>
<proteinExistence type="predicted"/>
<dbReference type="Pfam" id="PF00682">
    <property type="entry name" value="HMGL-like"/>
    <property type="match status" value="1"/>
</dbReference>
<feature type="compositionally biased region" description="Pro residues" evidence="3">
    <location>
        <begin position="496"/>
        <end position="520"/>
    </location>
</feature>
<evidence type="ECO:0000259" key="4">
    <source>
        <dbReference type="PROSITE" id="PS50968"/>
    </source>
</evidence>
<dbReference type="InterPro" id="IPR005776">
    <property type="entry name" value="OadA"/>
</dbReference>
<dbReference type="EMBL" id="CP008887">
    <property type="protein sequence ID" value="AIU70642.1"/>
    <property type="molecule type" value="Genomic_DNA"/>
</dbReference>
<organism evidence="6 7">
    <name type="scientific">Thermococcus eurythermalis</name>
    <dbReference type="NCBI Taxonomy" id="1505907"/>
    <lineage>
        <taxon>Archaea</taxon>
        <taxon>Methanobacteriati</taxon>
        <taxon>Methanobacteriota</taxon>
        <taxon>Thermococci</taxon>
        <taxon>Thermococcales</taxon>
        <taxon>Thermococcaceae</taxon>
        <taxon>Thermococcus</taxon>
    </lineage>
</organism>
<sequence length="595" mass="66329">MAMVEIIDTTFRDAHQSLIATRLRTEDMLPIAEKMDKIGFYSMEVWGGATFDVCIRYLKEDPWERLRLLREHIRKTKLQMLLRGQNVVGYRHYPDDVVEKFVELAHKNGIDIFRIFDALNDVRNMEVAIRKAKDVGAEVQGVIAYTTGKIFTLEYYMKKVEELLQLDVDVITIKDMAGLLTPKKAYELVREIKETYGVPVNVHTHSTTGMAVATYLKAVEAGADYIDTAISPLAFGTAQPGIQTIWHALPKAVGSHLDRELIHEVSRYLKKLLEEKYWGLLHKEALMVNPYVLKYQVPGGMYSNLIAQLKEMNALDKLDEVLNEIPRVREDLGWPPLVTPTSQIVGTQAVLNVLFGRYERITNEVKNYIKGFYGRPPAEINPELKKLVLGDEEPITVRPGELLEPRLGKCRKELEELGYLQKEEDVLTYCLFPQVALEFFRVRAEGIRKPEIPKTAQKFRVYVDGVEFEVGVEGVDLSALRYLPQIAGAGATAPVPSAPSAPAPVPAPAPTPVPSAPSPAPAQASPNTVTAPMPGKVVRILVSEGQEVKTGQGLLVLEAMKMENEIPAPKDGVVKKIYVKEGDAVNTGDPLIELG</sequence>
<dbReference type="InterPro" id="IPR000089">
    <property type="entry name" value="Biotin_lipoyl"/>
</dbReference>
<keyword evidence="6" id="KW-0670">Pyruvate</keyword>
<dbReference type="GeneID" id="25153769"/>
<evidence type="ECO:0000256" key="3">
    <source>
        <dbReference type="SAM" id="MobiDB-lite"/>
    </source>
</evidence>
<dbReference type="PROSITE" id="PS50968">
    <property type="entry name" value="BIOTINYL_LIPOYL"/>
    <property type="match status" value="1"/>
</dbReference>
<dbReference type="HOGENOM" id="CLU_000395_4_3_2"/>
<dbReference type="Proteomes" id="UP000029980">
    <property type="component" value="Chromosome"/>
</dbReference>
<dbReference type="Pfam" id="PF02436">
    <property type="entry name" value="PYC_OADA"/>
    <property type="match status" value="1"/>
</dbReference>
<comment type="cofactor">
    <cofactor evidence="1">
        <name>Co(2+)</name>
        <dbReference type="ChEBI" id="CHEBI:48828"/>
    </cofactor>
</comment>
<reference evidence="6 7" key="1">
    <citation type="journal article" date="2015" name="Int. J. Syst. Evol. Microbiol.">
        <title>Thermococcus eurythermalis sp. nov., a conditional piezophilic hyperthermophilic archaeon with a wide temperature range isolated from an oil-immersed chimney in the Guaymas Basin.</title>
        <authorList>
            <person name="Zhao W."/>
            <person name="Zeng X."/>
            <person name="Xiao X."/>
        </authorList>
    </citation>
    <scope>NUCLEOTIDE SEQUENCE [LARGE SCALE GENOMIC DNA]</scope>
    <source>
        <strain evidence="6 7">A501</strain>
    </source>
</reference>